<proteinExistence type="predicted"/>
<dbReference type="GO" id="GO:0004622">
    <property type="term" value="F:phosphatidylcholine lysophospholipase activity"/>
    <property type="evidence" value="ECO:0007669"/>
    <property type="project" value="TreeGrafter"/>
</dbReference>
<dbReference type="SUPFAM" id="SSF52266">
    <property type="entry name" value="SGNH hydrolase"/>
    <property type="match status" value="1"/>
</dbReference>
<feature type="domain" description="SGNH hydrolase-type esterase" evidence="2">
    <location>
        <begin position="27"/>
        <end position="183"/>
    </location>
</feature>
<evidence type="ECO:0000256" key="1">
    <source>
        <dbReference type="SAM" id="MobiDB-lite"/>
    </source>
</evidence>
<feature type="region of interest" description="Disordered" evidence="1">
    <location>
        <begin position="1"/>
        <end position="21"/>
    </location>
</feature>
<accession>A0A6N7QVV1</accession>
<name>A0A6N7QVV1_9GAMM</name>
<evidence type="ECO:0000259" key="2">
    <source>
        <dbReference type="Pfam" id="PF13472"/>
    </source>
</evidence>
<dbReference type="Pfam" id="PF13472">
    <property type="entry name" value="Lipase_GDSL_2"/>
    <property type="match status" value="1"/>
</dbReference>
<evidence type="ECO:0000313" key="4">
    <source>
        <dbReference type="Proteomes" id="UP000433788"/>
    </source>
</evidence>
<comment type="caution">
    <text evidence="3">The sequence shown here is derived from an EMBL/GenBank/DDBJ whole genome shotgun (WGS) entry which is preliminary data.</text>
</comment>
<dbReference type="Proteomes" id="UP000433788">
    <property type="component" value="Unassembled WGS sequence"/>
</dbReference>
<dbReference type="InterPro" id="IPR036514">
    <property type="entry name" value="SGNH_hydro_sf"/>
</dbReference>
<protein>
    <submittedName>
        <fullName evidence="3">Arylesterase</fullName>
    </submittedName>
</protein>
<organism evidence="3 4">
    <name type="scientific">Spiribacter salilacus</name>
    <dbReference type="NCBI Taxonomy" id="2664894"/>
    <lineage>
        <taxon>Bacteria</taxon>
        <taxon>Pseudomonadati</taxon>
        <taxon>Pseudomonadota</taxon>
        <taxon>Gammaproteobacteria</taxon>
        <taxon>Chromatiales</taxon>
        <taxon>Ectothiorhodospiraceae</taxon>
        <taxon>Spiribacter</taxon>
    </lineage>
</organism>
<dbReference type="AlphaFoldDB" id="A0A6N7QVV1"/>
<gene>
    <name evidence="3" type="ORF">GH984_06970</name>
</gene>
<dbReference type="CDD" id="cd01822">
    <property type="entry name" value="Lysophospholipase_L1_like"/>
    <property type="match status" value="1"/>
</dbReference>
<evidence type="ECO:0000313" key="3">
    <source>
        <dbReference type="EMBL" id="MRH78447.1"/>
    </source>
</evidence>
<dbReference type="PANTHER" id="PTHR30383:SF24">
    <property type="entry name" value="THIOESTERASE 1_PROTEASE 1_LYSOPHOSPHOLIPASE L1"/>
    <property type="match status" value="1"/>
</dbReference>
<sequence>MVIPPGLVAHASTADTSTPEDGPRVMVLGDSISAAYNMPTEAGWVALLDDRLASVANGEAINASISGDTTASGRTRLPAAIERHQPDIVIIALGGNDGLRGISLSELRNNLTSMIETIRASGAEPLLAGVRLPSNYGSAFVDRFLGIFAEVADATNAAFVPMILAGVAEDPSLMQDDGIHPNTTAQPIILETIWSVLAPLVHSAPLTPAADSPSS</sequence>
<dbReference type="EMBL" id="WJPP01000003">
    <property type="protein sequence ID" value="MRH78447.1"/>
    <property type="molecule type" value="Genomic_DNA"/>
</dbReference>
<reference evidence="3 4" key="1">
    <citation type="submission" date="2019-11" db="EMBL/GenBank/DDBJ databases">
        <authorList>
            <person name="Zhang X.Y."/>
        </authorList>
    </citation>
    <scope>NUCLEOTIDE SEQUENCE [LARGE SCALE GENOMIC DNA]</scope>
    <source>
        <strain evidence="3 4">C176</strain>
    </source>
</reference>
<dbReference type="InterPro" id="IPR013830">
    <property type="entry name" value="SGNH_hydro"/>
</dbReference>
<dbReference type="PANTHER" id="PTHR30383">
    <property type="entry name" value="THIOESTERASE 1/PROTEASE 1/LYSOPHOSPHOLIPASE L1"/>
    <property type="match status" value="1"/>
</dbReference>
<keyword evidence="4" id="KW-1185">Reference proteome</keyword>
<dbReference type="Gene3D" id="3.40.50.1110">
    <property type="entry name" value="SGNH hydrolase"/>
    <property type="match status" value="1"/>
</dbReference>
<dbReference type="InterPro" id="IPR051532">
    <property type="entry name" value="Ester_Hydrolysis_Enzymes"/>
</dbReference>